<feature type="transmembrane region" description="Helical" evidence="9">
    <location>
        <begin position="196"/>
        <end position="216"/>
    </location>
</feature>
<evidence type="ECO:0000259" key="11">
    <source>
        <dbReference type="PROSITE" id="PS50928"/>
    </source>
</evidence>
<dbReference type="AlphaFoldDB" id="A0AAE3J7A1"/>
<accession>A0AAE3J7A1</accession>
<keyword evidence="4 10" id="KW-1003">Cell membrane</keyword>
<evidence type="ECO:0000256" key="1">
    <source>
        <dbReference type="ARBA" id="ARBA00004651"/>
    </source>
</evidence>
<dbReference type="CDD" id="cd06261">
    <property type="entry name" value="TM_PBP2"/>
    <property type="match status" value="1"/>
</dbReference>
<dbReference type="GO" id="GO:0005886">
    <property type="term" value="C:plasma membrane"/>
    <property type="evidence" value="ECO:0007669"/>
    <property type="project" value="UniProtKB-SubCell"/>
</dbReference>
<keyword evidence="3 9" id="KW-0813">Transport</keyword>
<evidence type="ECO:0000256" key="5">
    <source>
        <dbReference type="ARBA" id="ARBA00022505"/>
    </source>
</evidence>
<dbReference type="NCBIfam" id="TIGR02141">
    <property type="entry name" value="modB_ABC"/>
    <property type="match status" value="1"/>
</dbReference>
<evidence type="ECO:0000256" key="6">
    <source>
        <dbReference type="ARBA" id="ARBA00022692"/>
    </source>
</evidence>
<evidence type="ECO:0000313" key="12">
    <source>
        <dbReference type="EMBL" id="MCC2190631.1"/>
    </source>
</evidence>
<dbReference type="InterPro" id="IPR000515">
    <property type="entry name" value="MetI-like"/>
</dbReference>
<protein>
    <recommendedName>
        <fullName evidence="10">Molybdenum transport system permease</fullName>
    </recommendedName>
</protein>
<dbReference type="PROSITE" id="PS50928">
    <property type="entry name" value="ABC_TM1"/>
    <property type="match status" value="1"/>
</dbReference>
<dbReference type="InterPro" id="IPR035906">
    <property type="entry name" value="MetI-like_sf"/>
</dbReference>
<evidence type="ECO:0000256" key="9">
    <source>
        <dbReference type="RuleBase" id="RU363032"/>
    </source>
</evidence>
<dbReference type="PANTHER" id="PTHR30183:SF3">
    <property type="entry name" value="MOLYBDENUM TRANSPORT SYSTEM PERMEASE PROTEIN MODB"/>
    <property type="match status" value="1"/>
</dbReference>
<feature type="transmembrane region" description="Helical" evidence="9">
    <location>
        <begin position="86"/>
        <end position="104"/>
    </location>
</feature>
<feature type="domain" description="ABC transmembrane type-1" evidence="11">
    <location>
        <begin position="6"/>
        <end position="211"/>
    </location>
</feature>
<dbReference type="GO" id="GO:0015098">
    <property type="term" value="F:molybdate ion transmembrane transporter activity"/>
    <property type="evidence" value="ECO:0007669"/>
    <property type="project" value="UniProtKB-UniRule"/>
</dbReference>
<dbReference type="EMBL" id="JAJEPR010000023">
    <property type="protein sequence ID" value="MCC2190631.1"/>
    <property type="molecule type" value="Genomic_DNA"/>
</dbReference>
<feature type="transmembrane region" description="Helical" evidence="9">
    <location>
        <begin position="44"/>
        <end position="66"/>
    </location>
</feature>
<dbReference type="InterPro" id="IPR011867">
    <property type="entry name" value="ModB_ABC"/>
</dbReference>
<gene>
    <name evidence="12" type="primary">modB</name>
    <name evidence="12" type="ORF">LKD71_12635</name>
</gene>
<dbReference type="Gene3D" id="1.10.3720.10">
    <property type="entry name" value="MetI-like"/>
    <property type="match status" value="1"/>
</dbReference>
<comment type="subcellular location">
    <subcellularLocation>
        <location evidence="1 9">Cell membrane</location>
        <topology evidence="1 9">Multi-pass membrane protein</topology>
    </subcellularLocation>
</comment>
<dbReference type="Pfam" id="PF00528">
    <property type="entry name" value="BPD_transp_1"/>
    <property type="match status" value="1"/>
</dbReference>
<keyword evidence="7 9" id="KW-1133">Transmembrane helix</keyword>
<name>A0AAE3J7A1_9FIRM</name>
<feature type="transmembrane region" description="Helical" evidence="9">
    <location>
        <begin position="12"/>
        <end position="32"/>
    </location>
</feature>
<evidence type="ECO:0000256" key="2">
    <source>
        <dbReference type="ARBA" id="ARBA00007069"/>
    </source>
</evidence>
<keyword evidence="13" id="KW-1185">Reference proteome</keyword>
<dbReference type="PANTHER" id="PTHR30183">
    <property type="entry name" value="MOLYBDENUM TRANSPORT SYSTEM PERMEASE PROTEIN MODB"/>
    <property type="match status" value="1"/>
</dbReference>
<evidence type="ECO:0000256" key="7">
    <source>
        <dbReference type="ARBA" id="ARBA00022989"/>
    </source>
</evidence>
<keyword evidence="8 9" id="KW-0472">Membrane</keyword>
<evidence type="ECO:0000256" key="8">
    <source>
        <dbReference type="ARBA" id="ARBA00023136"/>
    </source>
</evidence>
<proteinExistence type="inferred from homology"/>
<comment type="similarity">
    <text evidence="2 10">Belongs to the binding-protein-dependent transport system permease family. CysTW subfamily.</text>
</comment>
<keyword evidence="5 10" id="KW-0500">Molybdenum</keyword>
<evidence type="ECO:0000313" key="13">
    <source>
        <dbReference type="Proteomes" id="UP001197875"/>
    </source>
</evidence>
<evidence type="ECO:0000256" key="4">
    <source>
        <dbReference type="ARBA" id="ARBA00022475"/>
    </source>
</evidence>
<dbReference type="SUPFAM" id="SSF161098">
    <property type="entry name" value="MetI-like"/>
    <property type="match status" value="1"/>
</dbReference>
<feature type="transmembrane region" description="Helical" evidence="9">
    <location>
        <begin position="132"/>
        <end position="154"/>
    </location>
</feature>
<dbReference type="RefSeq" id="WP_178046568.1">
    <property type="nucleotide sequence ID" value="NZ_JAJEPR010000023.1"/>
</dbReference>
<comment type="caution">
    <text evidence="12">The sequence shown here is derived from an EMBL/GenBank/DDBJ whole genome shotgun (WGS) entry which is preliminary data.</text>
</comment>
<organism evidence="12 13">
    <name type="scientific">Fusicatenibacter faecihominis</name>
    <dbReference type="NCBI Taxonomy" id="2881276"/>
    <lineage>
        <taxon>Bacteria</taxon>
        <taxon>Bacillati</taxon>
        <taxon>Bacillota</taxon>
        <taxon>Clostridia</taxon>
        <taxon>Lachnospirales</taxon>
        <taxon>Lachnospiraceae</taxon>
        <taxon>Fusicatenibacter</taxon>
    </lineage>
</organism>
<evidence type="ECO:0000256" key="10">
    <source>
        <dbReference type="RuleBase" id="RU365097"/>
    </source>
</evidence>
<comment type="function">
    <text evidence="10">Part of the binding-protein-dependent transport system for molybdenum; probably responsible for the translocation of the substrate across the membrane.</text>
</comment>
<evidence type="ECO:0000256" key="3">
    <source>
        <dbReference type="ARBA" id="ARBA00022448"/>
    </source>
</evidence>
<sequence length="227" mass="24675">MDWSPLLISLKTASLTMIFVFFLGLLAARWVVNLKSEGLKMVLDGLLTLPLVLPPTVAGYFLLYIFGVKRPIGLFFLEYFGVKIPFSFGSTVLAATVIAFPLMYRSARGALEQVDENLIYAARTLGFSEWKIFFKVSLPACLPGIAGGAVLAFARGLGEFGATSMIAGNILGKTRTLPLAVYSAVAAGDFDTAGKYVIVIVLLSFLAVVLLNYFALREKRNRKGKKS</sequence>
<reference evidence="12 13" key="1">
    <citation type="submission" date="2021-10" db="EMBL/GenBank/DDBJ databases">
        <title>Anaerobic single-cell dispensing facilitates the cultivation of human gut bacteria.</title>
        <authorList>
            <person name="Afrizal A."/>
        </authorList>
    </citation>
    <scope>NUCLEOTIDE SEQUENCE [LARGE SCALE GENOMIC DNA]</scope>
    <source>
        <strain evidence="12 13">CLA-AA-H277</strain>
    </source>
</reference>
<dbReference type="Proteomes" id="UP001197875">
    <property type="component" value="Unassembled WGS sequence"/>
</dbReference>
<keyword evidence="6 9" id="KW-0812">Transmembrane</keyword>